<feature type="transmembrane region" description="Helical" evidence="1">
    <location>
        <begin position="6"/>
        <end position="26"/>
    </location>
</feature>
<evidence type="ECO:0000313" key="2">
    <source>
        <dbReference type="EMBL" id="GAG75896.1"/>
    </source>
</evidence>
<organism evidence="2">
    <name type="scientific">marine sediment metagenome</name>
    <dbReference type="NCBI Taxonomy" id="412755"/>
    <lineage>
        <taxon>unclassified sequences</taxon>
        <taxon>metagenomes</taxon>
        <taxon>ecological metagenomes</taxon>
    </lineage>
</organism>
<dbReference type="AlphaFoldDB" id="X1BUR7"/>
<keyword evidence="1" id="KW-0472">Membrane</keyword>
<gene>
    <name evidence="2" type="ORF">S01H4_35020</name>
</gene>
<keyword evidence="1" id="KW-1133">Transmembrane helix</keyword>
<sequence>MIWQDYAITIIVYMFVAVTIPQLIDVIKRRTSLNLFTAGATSIGNYGLAYVFYTLDLWLSVTSALLIASLWLLLFLFSMRNKKINN</sequence>
<proteinExistence type="predicted"/>
<evidence type="ECO:0000256" key="1">
    <source>
        <dbReference type="SAM" id="Phobius"/>
    </source>
</evidence>
<reference evidence="2" key="1">
    <citation type="journal article" date="2014" name="Front. Microbiol.">
        <title>High frequency of phylogenetically diverse reductive dehalogenase-homologous genes in deep subseafloor sedimentary metagenomes.</title>
        <authorList>
            <person name="Kawai M."/>
            <person name="Futagami T."/>
            <person name="Toyoda A."/>
            <person name="Takaki Y."/>
            <person name="Nishi S."/>
            <person name="Hori S."/>
            <person name="Arai W."/>
            <person name="Tsubouchi T."/>
            <person name="Morono Y."/>
            <person name="Uchiyama I."/>
            <person name="Ito T."/>
            <person name="Fujiyama A."/>
            <person name="Inagaki F."/>
            <person name="Takami H."/>
        </authorList>
    </citation>
    <scope>NUCLEOTIDE SEQUENCE</scope>
    <source>
        <strain evidence="2">Expedition CK06-06</strain>
    </source>
</reference>
<accession>X1BUR7</accession>
<feature type="transmembrane region" description="Helical" evidence="1">
    <location>
        <begin position="33"/>
        <end position="52"/>
    </location>
</feature>
<comment type="caution">
    <text evidence="2">The sequence shown here is derived from an EMBL/GenBank/DDBJ whole genome shotgun (WGS) entry which is preliminary data.</text>
</comment>
<keyword evidence="1" id="KW-0812">Transmembrane</keyword>
<evidence type="ECO:0008006" key="3">
    <source>
        <dbReference type="Google" id="ProtNLM"/>
    </source>
</evidence>
<dbReference type="EMBL" id="BART01018570">
    <property type="protein sequence ID" value="GAG75896.1"/>
    <property type="molecule type" value="Genomic_DNA"/>
</dbReference>
<protein>
    <recommendedName>
        <fullName evidence="3">PQ loop repeat protein</fullName>
    </recommendedName>
</protein>
<feature type="transmembrane region" description="Helical" evidence="1">
    <location>
        <begin position="58"/>
        <end position="77"/>
    </location>
</feature>
<name>X1BUR7_9ZZZZ</name>